<dbReference type="Proteomes" id="UP000799436">
    <property type="component" value="Unassembled WGS sequence"/>
</dbReference>
<dbReference type="OrthoDB" id="5406216at2759"/>
<dbReference type="AlphaFoldDB" id="A0A6G1L5I4"/>
<dbReference type="EMBL" id="ML995852">
    <property type="protein sequence ID" value="KAF2767698.1"/>
    <property type="molecule type" value="Genomic_DNA"/>
</dbReference>
<proteinExistence type="predicted"/>
<feature type="chain" id="PRO_5026314582" evidence="1">
    <location>
        <begin position="21"/>
        <end position="161"/>
    </location>
</feature>
<feature type="signal peptide" evidence="1">
    <location>
        <begin position="1"/>
        <end position="20"/>
    </location>
</feature>
<keyword evidence="1" id="KW-0732">Signal</keyword>
<reference evidence="2" key="1">
    <citation type="journal article" date="2020" name="Stud. Mycol.">
        <title>101 Dothideomycetes genomes: a test case for predicting lifestyles and emergence of pathogens.</title>
        <authorList>
            <person name="Haridas S."/>
            <person name="Albert R."/>
            <person name="Binder M."/>
            <person name="Bloem J."/>
            <person name="Labutti K."/>
            <person name="Salamov A."/>
            <person name="Andreopoulos B."/>
            <person name="Baker S."/>
            <person name="Barry K."/>
            <person name="Bills G."/>
            <person name="Bluhm B."/>
            <person name="Cannon C."/>
            <person name="Castanera R."/>
            <person name="Culley D."/>
            <person name="Daum C."/>
            <person name="Ezra D."/>
            <person name="Gonzalez J."/>
            <person name="Henrissat B."/>
            <person name="Kuo A."/>
            <person name="Liang C."/>
            <person name="Lipzen A."/>
            <person name="Lutzoni F."/>
            <person name="Magnuson J."/>
            <person name="Mondo S."/>
            <person name="Nolan M."/>
            <person name="Ohm R."/>
            <person name="Pangilinan J."/>
            <person name="Park H.-J."/>
            <person name="Ramirez L."/>
            <person name="Alfaro M."/>
            <person name="Sun H."/>
            <person name="Tritt A."/>
            <person name="Yoshinaga Y."/>
            <person name="Zwiers L.-H."/>
            <person name="Turgeon B."/>
            <person name="Goodwin S."/>
            <person name="Spatafora J."/>
            <person name="Crous P."/>
            <person name="Grigoriev I."/>
        </authorList>
    </citation>
    <scope>NUCLEOTIDE SEQUENCE</scope>
    <source>
        <strain evidence="2">CBS 116005</strain>
    </source>
</reference>
<evidence type="ECO:0000313" key="2">
    <source>
        <dbReference type="EMBL" id="KAF2767698.1"/>
    </source>
</evidence>
<protein>
    <submittedName>
        <fullName evidence="2">Uncharacterized protein</fullName>
    </submittedName>
</protein>
<sequence>MKYPSVASLLALCAASRVLALGVHEAAVAAHIEERALSEPHDQQPALGQSEDQQPEDLKVRRGVAAGGGANLGISLSPSQYPSVTTQWVESTIAGTTTYVEVIYTQTFAAVPDQWPMPGQGVIGYGTLTEDSTPTTTSTGAAKRDLQARETGLGIAGRIWA</sequence>
<name>A0A6G1L5I4_9PEZI</name>
<organism evidence="2 3">
    <name type="scientific">Teratosphaeria nubilosa</name>
    <dbReference type="NCBI Taxonomy" id="161662"/>
    <lineage>
        <taxon>Eukaryota</taxon>
        <taxon>Fungi</taxon>
        <taxon>Dikarya</taxon>
        <taxon>Ascomycota</taxon>
        <taxon>Pezizomycotina</taxon>
        <taxon>Dothideomycetes</taxon>
        <taxon>Dothideomycetidae</taxon>
        <taxon>Mycosphaerellales</taxon>
        <taxon>Teratosphaeriaceae</taxon>
        <taxon>Teratosphaeria</taxon>
    </lineage>
</organism>
<evidence type="ECO:0000313" key="3">
    <source>
        <dbReference type="Proteomes" id="UP000799436"/>
    </source>
</evidence>
<evidence type="ECO:0000256" key="1">
    <source>
        <dbReference type="SAM" id="SignalP"/>
    </source>
</evidence>
<gene>
    <name evidence="2" type="ORF">EJ03DRAFT_337415</name>
</gene>
<keyword evidence="3" id="KW-1185">Reference proteome</keyword>
<accession>A0A6G1L5I4</accession>